<evidence type="ECO:0000313" key="3">
    <source>
        <dbReference type="Proteomes" id="UP000654075"/>
    </source>
</evidence>
<feature type="region of interest" description="Disordered" evidence="1">
    <location>
        <begin position="309"/>
        <end position="328"/>
    </location>
</feature>
<reference evidence="2" key="1">
    <citation type="submission" date="2021-02" db="EMBL/GenBank/DDBJ databases">
        <authorList>
            <person name="Dougan E. K."/>
            <person name="Rhodes N."/>
            <person name="Thang M."/>
            <person name="Chan C."/>
        </authorList>
    </citation>
    <scope>NUCLEOTIDE SEQUENCE</scope>
</reference>
<proteinExistence type="predicted"/>
<dbReference type="AlphaFoldDB" id="A0A813GY30"/>
<dbReference type="Proteomes" id="UP000654075">
    <property type="component" value="Unassembled WGS sequence"/>
</dbReference>
<sequence>MALSSLPWTEQGLRASIRLEGFGLCAETTLEVPLGKVLAILHSTQSLVAAHGGDDQLLEEQGSSSSAANSYSLAFLHELDQMKAAAIAADISSQACQHPLPPPQGRAAKKQGRRGGKSLMTNSNFENRALVPLPPGPMPPTSPPGHPSADAKDEVFRRNSFKRAMARHGGQPEGTTSHSAASRLECHEEGPAHQEGPGQGDIPGNIMPLAGMSIMRRRLMQHREWAVQVLAELPEICNAIQTNSTGLRQQSSIASDSSDGSDSDSSSGEYSSTSNGVTSEKLEKPPIMWKAYTGEPELGHIHLYELPDHDQLHLQQEEQEQERYQKQE</sequence>
<protein>
    <submittedName>
        <fullName evidence="2">Uncharacterized protein</fullName>
    </submittedName>
</protein>
<name>A0A813GY30_POLGL</name>
<evidence type="ECO:0000256" key="1">
    <source>
        <dbReference type="SAM" id="MobiDB-lite"/>
    </source>
</evidence>
<feature type="compositionally biased region" description="Low complexity" evidence="1">
    <location>
        <begin position="251"/>
        <end position="274"/>
    </location>
</feature>
<feature type="compositionally biased region" description="Basic residues" evidence="1">
    <location>
        <begin position="107"/>
        <end position="116"/>
    </location>
</feature>
<dbReference type="EMBL" id="CAJNNV010029819">
    <property type="protein sequence ID" value="CAE8630197.1"/>
    <property type="molecule type" value="Genomic_DNA"/>
</dbReference>
<feature type="region of interest" description="Disordered" evidence="1">
    <location>
        <begin position="164"/>
        <end position="206"/>
    </location>
</feature>
<comment type="caution">
    <text evidence="2">The sequence shown here is derived from an EMBL/GenBank/DDBJ whole genome shotgun (WGS) entry which is preliminary data.</text>
</comment>
<evidence type="ECO:0000313" key="2">
    <source>
        <dbReference type="EMBL" id="CAE8630197.1"/>
    </source>
</evidence>
<feature type="compositionally biased region" description="Pro residues" evidence="1">
    <location>
        <begin position="132"/>
        <end position="146"/>
    </location>
</feature>
<keyword evidence="3" id="KW-1185">Reference proteome</keyword>
<organism evidence="2 3">
    <name type="scientific">Polarella glacialis</name>
    <name type="common">Dinoflagellate</name>
    <dbReference type="NCBI Taxonomy" id="89957"/>
    <lineage>
        <taxon>Eukaryota</taxon>
        <taxon>Sar</taxon>
        <taxon>Alveolata</taxon>
        <taxon>Dinophyceae</taxon>
        <taxon>Suessiales</taxon>
        <taxon>Suessiaceae</taxon>
        <taxon>Polarella</taxon>
    </lineage>
</organism>
<gene>
    <name evidence="2" type="ORF">PGLA1383_LOCUS46588</name>
</gene>
<accession>A0A813GY30</accession>
<feature type="region of interest" description="Disordered" evidence="1">
    <location>
        <begin position="245"/>
        <end position="285"/>
    </location>
</feature>
<feature type="region of interest" description="Disordered" evidence="1">
    <location>
        <begin position="95"/>
        <end position="151"/>
    </location>
</feature>